<name>A0A6A4VVX3_AMPAM</name>
<comment type="caution">
    <text evidence="2">The sequence shown here is derived from an EMBL/GenBank/DDBJ whole genome shotgun (WGS) entry which is preliminary data.</text>
</comment>
<dbReference type="Proteomes" id="UP000440578">
    <property type="component" value="Unassembled WGS sequence"/>
</dbReference>
<accession>A0A6A4VVX3</accession>
<feature type="compositionally biased region" description="Polar residues" evidence="1">
    <location>
        <begin position="1"/>
        <end position="10"/>
    </location>
</feature>
<evidence type="ECO:0000313" key="2">
    <source>
        <dbReference type="EMBL" id="KAF0299006.1"/>
    </source>
</evidence>
<feature type="compositionally biased region" description="Low complexity" evidence="1">
    <location>
        <begin position="61"/>
        <end position="75"/>
    </location>
</feature>
<proteinExistence type="predicted"/>
<dbReference type="EMBL" id="VIIS01001399">
    <property type="protein sequence ID" value="KAF0299006.1"/>
    <property type="molecule type" value="Genomic_DNA"/>
</dbReference>
<feature type="region of interest" description="Disordered" evidence="1">
    <location>
        <begin position="203"/>
        <end position="234"/>
    </location>
</feature>
<sequence length="384" mass="43020">MGYSATSVTSMRPPAAAAPASDRPNATMASRLGHPAGPPSGRLDHGPRAGTPAVWLREPQEAAAAASGPENGAPSTSSHGSEEQDELVVLDDDGEGIPAELEVLNCSGLGEVVLIPDDVEPPPPAERPAYEFREFVSDDPAENADNGAAEWEVMRRLCTDSDRYKFVRQRWRNTEIPDPHRCLTYHGYRRLLVRANLLRMGLAGGRSRDPSQAHRGRGLKRTLSSTSIDSRPAGKRQRLAAGCAFVADWLLEQGRTLRTAGRVVPSLQVARRRMEQEALRFCRQLAFNMQLTPSQRQWEMDMLHERQRRELQLEFGPRTRRAAHRLNAAKAETETFFRFYTGLNNTDAENASWLTEPQRREVQEFEEFLVGQDRVYGECLDEDF</sequence>
<feature type="region of interest" description="Disordered" evidence="1">
    <location>
        <begin position="1"/>
        <end position="85"/>
    </location>
</feature>
<reference evidence="2 3" key="1">
    <citation type="submission" date="2019-07" db="EMBL/GenBank/DDBJ databases">
        <title>Draft genome assembly of a fouling barnacle, Amphibalanus amphitrite (Darwin, 1854): The first reference genome for Thecostraca.</title>
        <authorList>
            <person name="Kim W."/>
        </authorList>
    </citation>
    <scope>NUCLEOTIDE SEQUENCE [LARGE SCALE GENOMIC DNA]</scope>
    <source>
        <strain evidence="2">SNU_AA5</strain>
        <tissue evidence="2">Soma without cirri and trophi</tissue>
    </source>
</reference>
<gene>
    <name evidence="2" type="ORF">FJT64_003701</name>
</gene>
<keyword evidence="3" id="KW-1185">Reference proteome</keyword>
<evidence type="ECO:0000256" key="1">
    <source>
        <dbReference type="SAM" id="MobiDB-lite"/>
    </source>
</evidence>
<dbReference type="AlphaFoldDB" id="A0A6A4VVX3"/>
<organism evidence="2 3">
    <name type="scientific">Amphibalanus amphitrite</name>
    <name type="common">Striped barnacle</name>
    <name type="synonym">Balanus amphitrite</name>
    <dbReference type="NCBI Taxonomy" id="1232801"/>
    <lineage>
        <taxon>Eukaryota</taxon>
        <taxon>Metazoa</taxon>
        <taxon>Ecdysozoa</taxon>
        <taxon>Arthropoda</taxon>
        <taxon>Crustacea</taxon>
        <taxon>Multicrustacea</taxon>
        <taxon>Cirripedia</taxon>
        <taxon>Thoracica</taxon>
        <taxon>Thoracicalcarea</taxon>
        <taxon>Balanomorpha</taxon>
        <taxon>Balanoidea</taxon>
        <taxon>Balanidae</taxon>
        <taxon>Amphibalaninae</taxon>
        <taxon>Amphibalanus</taxon>
    </lineage>
</organism>
<evidence type="ECO:0000313" key="3">
    <source>
        <dbReference type="Proteomes" id="UP000440578"/>
    </source>
</evidence>
<protein>
    <submittedName>
        <fullName evidence="2">Uncharacterized protein</fullName>
    </submittedName>
</protein>